<feature type="transmembrane region" description="Helical" evidence="1">
    <location>
        <begin position="12"/>
        <end position="31"/>
    </location>
</feature>
<keyword evidence="3" id="KW-1185">Reference proteome</keyword>
<evidence type="ECO:0000313" key="2">
    <source>
        <dbReference type="EMBL" id="SDX76943.1"/>
    </source>
</evidence>
<feature type="transmembrane region" description="Helical" evidence="1">
    <location>
        <begin position="51"/>
        <end position="74"/>
    </location>
</feature>
<keyword evidence="1" id="KW-1133">Transmembrane helix</keyword>
<keyword evidence="1" id="KW-0812">Transmembrane</keyword>
<evidence type="ECO:0000256" key="1">
    <source>
        <dbReference type="SAM" id="Phobius"/>
    </source>
</evidence>
<gene>
    <name evidence="2" type="ORF">SAMN05444411_10967</name>
</gene>
<dbReference type="Proteomes" id="UP000199595">
    <property type="component" value="Unassembled WGS sequence"/>
</dbReference>
<sequence length="79" mass="9159">MNKYKNESFIKLAIRFAAAFVVLFSIVKVLMKIVRTGSFDQMVADYFGPDTLYKFLFQILIGSVCYGLFMAGYYKFIKK</sequence>
<proteinExistence type="predicted"/>
<evidence type="ECO:0000313" key="3">
    <source>
        <dbReference type="Proteomes" id="UP000199595"/>
    </source>
</evidence>
<organism evidence="2 3">
    <name type="scientific">Lutibacter oricola</name>
    <dbReference type="NCBI Taxonomy" id="762486"/>
    <lineage>
        <taxon>Bacteria</taxon>
        <taxon>Pseudomonadati</taxon>
        <taxon>Bacteroidota</taxon>
        <taxon>Flavobacteriia</taxon>
        <taxon>Flavobacteriales</taxon>
        <taxon>Flavobacteriaceae</taxon>
        <taxon>Lutibacter</taxon>
    </lineage>
</organism>
<accession>A0A1H3EDZ0</accession>
<protein>
    <submittedName>
        <fullName evidence="2">Uncharacterized protein</fullName>
    </submittedName>
</protein>
<keyword evidence="1" id="KW-0472">Membrane</keyword>
<dbReference type="STRING" id="762486.SAMN05444411_10967"/>
<dbReference type="OrthoDB" id="1448098at2"/>
<dbReference type="EMBL" id="FNNJ01000009">
    <property type="protein sequence ID" value="SDX76943.1"/>
    <property type="molecule type" value="Genomic_DNA"/>
</dbReference>
<dbReference type="AlphaFoldDB" id="A0A1H3EDZ0"/>
<reference evidence="2 3" key="1">
    <citation type="submission" date="2016-10" db="EMBL/GenBank/DDBJ databases">
        <authorList>
            <person name="de Groot N.N."/>
        </authorList>
    </citation>
    <scope>NUCLEOTIDE SEQUENCE [LARGE SCALE GENOMIC DNA]</scope>
    <source>
        <strain evidence="2 3">DSM 24956</strain>
    </source>
</reference>
<name>A0A1H3EDZ0_9FLAO</name>
<dbReference type="RefSeq" id="WP_090124864.1">
    <property type="nucleotide sequence ID" value="NZ_FNNJ01000009.1"/>
</dbReference>